<evidence type="ECO:0000313" key="10">
    <source>
        <dbReference type="Proteomes" id="UP000248806"/>
    </source>
</evidence>
<feature type="compositionally biased region" description="Pro residues" evidence="6">
    <location>
        <begin position="362"/>
        <end position="421"/>
    </location>
</feature>
<evidence type="ECO:0000256" key="1">
    <source>
        <dbReference type="ARBA" id="ARBA00012513"/>
    </source>
</evidence>
<dbReference type="Gene3D" id="2.60.200.20">
    <property type="match status" value="1"/>
</dbReference>
<keyword evidence="3" id="KW-0547">Nucleotide-binding</keyword>
<dbReference type="PANTHER" id="PTHR43289:SF6">
    <property type="entry name" value="SERINE_THREONINE-PROTEIN KINASE NEKL-3"/>
    <property type="match status" value="1"/>
</dbReference>
<evidence type="ECO:0000256" key="2">
    <source>
        <dbReference type="ARBA" id="ARBA00022679"/>
    </source>
</evidence>
<dbReference type="RefSeq" id="WP_111324768.1">
    <property type="nucleotide sequence ID" value="NZ_BIFX01000001.1"/>
</dbReference>
<dbReference type="Gene3D" id="1.10.510.10">
    <property type="entry name" value="Transferase(Phosphotransferase) domain 1"/>
    <property type="match status" value="1"/>
</dbReference>
<feature type="compositionally biased region" description="Basic and acidic residues" evidence="6">
    <location>
        <begin position="320"/>
        <end position="329"/>
    </location>
</feature>
<keyword evidence="5" id="KW-0067">ATP-binding</keyword>
<keyword evidence="10" id="KW-1185">Reference proteome</keyword>
<keyword evidence="2" id="KW-0808">Transferase</keyword>
<dbReference type="PROSITE" id="PS50011">
    <property type="entry name" value="PROTEIN_KINASE_DOM"/>
    <property type="match status" value="1"/>
</dbReference>
<gene>
    <name evidence="9" type="ORF">EI42_04445</name>
</gene>
<dbReference type="SMART" id="SM00220">
    <property type="entry name" value="S_TKc"/>
    <property type="match status" value="1"/>
</dbReference>
<dbReference type="Gene3D" id="3.30.200.20">
    <property type="entry name" value="Phosphorylase Kinase, domain 1"/>
    <property type="match status" value="1"/>
</dbReference>
<dbReference type="InterPro" id="IPR008984">
    <property type="entry name" value="SMAD_FHA_dom_sf"/>
</dbReference>
<evidence type="ECO:0000313" key="9">
    <source>
        <dbReference type="EMBL" id="PZW24838.1"/>
    </source>
</evidence>
<feature type="compositionally biased region" description="Pro residues" evidence="6">
    <location>
        <begin position="335"/>
        <end position="354"/>
    </location>
</feature>
<feature type="domain" description="Protein kinase" evidence="8">
    <location>
        <begin position="13"/>
        <end position="271"/>
    </location>
</feature>
<proteinExistence type="predicted"/>
<accession>A0A326UAN3</accession>
<feature type="domain" description="FHA" evidence="7">
    <location>
        <begin position="448"/>
        <end position="498"/>
    </location>
</feature>
<comment type="caution">
    <text evidence="9">The sequence shown here is derived from an EMBL/GenBank/DDBJ whole genome shotgun (WGS) entry which is preliminary data.</text>
</comment>
<dbReference type="CDD" id="cd00060">
    <property type="entry name" value="FHA"/>
    <property type="match status" value="1"/>
</dbReference>
<dbReference type="Proteomes" id="UP000248806">
    <property type="component" value="Unassembled WGS sequence"/>
</dbReference>
<reference evidence="9 10" key="1">
    <citation type="submission" date="2018-06" db="EMBL/GenBank/DDBJ databases">
        <title>Genomic Encyclopedia of Archaeal and Bacterial Type Strains, Phase II (KMG-II): from individual species to whole genera.</title>
        <authorList>
            <person name="Goeker M."/>
        </authorList>
    </citation>
    <scope>NUCLEOTIDE SEQUENCE [LARGE SCALE GENOMIC DNA]</scope>
    <source>
        <strain evidence="9 10">ATCC BAA-1881</strain>
    </source>
</reference>
<dbReference type="PANTHER" id="PTHR43289">
    <property type="entry name" value="MITOGEN-ACTIVATED PROTEIN KINASE KINASE KINASE 20-RELATED"/>
    <property type="match status" value="1"/>
</dbReference>
<dbReference type="InterPro" id="IPR011009">
    <property type="entry name" value="Kinase-like_dom_sf"/>
</dbReference>
<dbReference type="InterPro" id="IPR000719">
    <property type="entry name" value="Prot_kinase_dom"/>
</dbReference>
<dbReference type="PROSITE" id="PS50006">
    <property type="entry name" value="FHA_DOMAIN"/>
    <property type="match status" value="1"/>
</dbReference>
<dbReference type="GO" id="GO:0004674">
    <property type="term" value="F:protein serine/threonine kinase activity"/>
    <property type="evidence" value="ECO:0007669"/>
    <property type="project" value="UniProtKB-KW"/>
</dbReference>
<keyword evidence="4 9" id="KW-0418">Kinase</keyword>
<dbReference type="SUPFAM" id="SSF56112">
    <property type="entry name" value="Protein kinase-like (PK-like)"/>
    <property type="match status" value="1"/>
</dbReference>
<dbReference type="SUPFAM" id="SSF49879">
    <property type="entry name" value="SMAD/FHA domain"/>
    <property type="match status" value="1"/>
</dbReference>
<dbReference type="Pfam" id="PF00069">
    <property type="entry name" value="Pkinase"/>
    <property type="match status" value="1"/>
</dbReference>
<evidence type="ECO:0000259" key="8">
    <source>
        <dbReference type="PROSITE" id="PS50011"/>
    </source>
</evidence>
<dbReference type="InterPro" id="IPR000253">
    <property type="entry name" value="FHA_dom"/>
</dbReference>
<dbReference type="CDD" id="cd14014">
    <property type="entry name" value="STKc_PknB_like"/>
    <property type="match status" value="1"/>
</dbReference>
<protein>
    <recommendedName>
        <fullName evidence="1">non-specific serine/threonine protein kinase</fullName>
        <ecNumber evidence="1">2.7.11.1</ecNumber>
    </recommendedName>
</protein>
<evidence type="ECO:0000259" key="7">
    <source>
        <dbReference type="PROSITE" id="PS50006"/>
    </source>
</evidence>
<dbReference type="Pfam" id="PF00498">
    <property type="entry name" value="FHA"/>
    <property type="match status" value="1"/>
</dbReference>
<dbReference type="SMART" id="SM00240">
    <property type="entry name" value="FHA"/>
    <property type="match status" value="1"/>
</dbReference>
<evidence type="ECO:0000256" key="6">
    <source>
        <dbReference type="SAM" id="MobiDB-lite"/>
    </source>
</evidence>
<keyword evidence="9" id="KW-0723">Serine/threonine-protein kinase</keyword>
<dbReference type="EMBL" id="QKUF01000020">
    <property type="protein sequence ID" value="PZW24838.1"/>
    <property type="molecule type" value="Genomic_DNA"/>
</dbReference>
<name>A0A326UAN3_THEHA</name>
<evidence type="ECO:0000256" key="5">
    <source>
        <dbReference type="ARBA" id="ARBA00022840"/>
    </source>
</evidence>
<feature type="region of interest" description="Disordered" evidence="6">
    <location>
        <begin position="320"/>
        <end position="424"/>
    </location>
</feature>
<dbReference type="AlphaFoldDB" id="A0A326UAN3"/>
<sequence length="524" mass="58419">MHDLVEGQKFAYYRINRSLGSGAAGKSYLAEDTRIARMVLLKLLHPWYPLSDQARRQFFRDAQALSIITHPLLTPILDYGDRDGYVYIARPYLEAGSLLGPYGRTQYRPPLTVADAVRLTTQLAQALDALHTQGYAHGSLTFSNILVLPASAETPLIVSDAWCAMFVRKYGQPQSTPLPIIAAPEQYRLHTLPESDQYALASLFYFWLSGRPPFFGMPKEVLQFKLNIRFTALSRLNPAVPRSFDAVMTRALQAAPERRYPSTREFTDALLHALTQTEEAEEEDIMMEETLVHKVIVPPPTGNTPKRPLLEDLLAAMREKPQQEPRIEPDIAEPIPTPEPTPPQIPEPTVPYQPEPEEPPDVRPPLPPQPDVPEPIPVPPTEPVVPEPMPGPPTRPTIPEPHPVPPAAPNIPEPSPAPPAEPPEKQASLLVLSPYQGSHEIPLHGDLLTVGRAGSSTILLERDNLTSRHHAVLRKESGYYTLYDQQSAKGVFVNGQRLLPGQGYRLQPGDRITIGRYTLIYQQR</sequence>
<evidence type="ECO:0000256" key="4">
    <source>
        <dbReference type="ARBA" id="ARBA00022777"/>
    </source>
</evidence>
<evidence type="ECO:0000256" key="3">
    <source>
        <dbReference type="ARBA" id="ARBA00022741"/>
    </source>
</evidence>
<dbReference type="OrthoDB" id="145830at2"/>
<dbReference type="GO" id="GO:0005524">
    <property type="term" value="F:ATP binding"/>
    <property type="evidence" value="ECO:0007669"/>
    <property type="project" value="UniProtKB-KW"/>
</dbReference>
<organism evidence="9 10">
    <name type="scientific">Thermosporothrix hazakensis</name>
    <dbReference type="NCBI Taxonomy" id="644383"/>
    <lineage>
        <taxon>Bacteria</taxon>
        <taxon>Bacillati</taxon>
        <taxon>Chloroflexota</taxon>
        <taxon>Ktedonobacteria</taxon>
        <taxon>Ktedonobacterales</taxon>
        <taxon>Thermosporotrichaceae</taxon>
        <taxon>Thermosporothrix</taxon>
    </lineage>
</organism>
<dbReference type="EC" id="2.7.11.1" evidence="1"/>